<proteinExistence type="predicted"/>
<gene>
    <name evidence="2" type="ORF">I6H58_06690</name>
</gene>
<keyword evidence="1" id="KW-0812">Transmembrane</keyword>
<evidence type="ECO:0000313" key="2">
    <source>
        <dbReference type="EMBL" id="QQC58675.1"/>
    </source>
</evidence>
<keyword evidence="1" id="KW-1133">Transmembrane helix</keyword>
<organism evidence="2 3">
    <name type="scientific">Rothia kristinae</name>
    <dbReference type="NCBI Taxonomy" id="37923"/>
    <lineage>
        <taxon>Bacteria</taxon>
        <taxon>Bacillati</taxon>
        <taxon>Actinomycetota</taxon>
        <taxon>Actinomycetes</taxon>
        <taxon>Micrococcales</taxon>
        <taxon>Micrococcaceae</taxon>
        <taxon>Rothia</taxon>
    </lineage>
</organism>
<keyword evidence="1" id="KW-0472">Membrane</keyword>
<dbReference type="Proteomes" id="UP000595221">
    <property type="component" value="Chromosome"/>
</dbReference>
<reference evidence="2 3" key="1">
    <citation type="submission" date="2020-12" db="EMBL/GenBank/DDBJ databases">
        <title>FDA dAtabase for Regulatory Grade micrObial Sequences (FDA-ARGOS): Supporting development and validation of Infectious Disease Dx tests.</title>
        <authorList>
            <person name="Sproer C."/>
            <person name="Gronow S."/>
            <person name="Severitt S."/>
            <person name="Schroder I."/>
            <person name="Tallon L."/>
            <person name="Sadzewicz L."/>
            <person name="Zhao X."/>
            <person name="Boylan J."/>
            <person name="Ott S."/>
            <person name="Bowen H."/>
            <person name="Vavikolanu K."/>
            <person name="Mehta A."/>
            <person name="Aluvathingal J."/>
            <person name="Nadendla S."/>
            <person name="Lowell S."/>
            <person name="Myers T."/>
            <person name="Yan Y."/>
            <person name="Sichtig H."/>
        </authorList>
    </citation>
    <scope>NUCLEOTIDE SEQUENCE [LARGE SCALE GENOMIC DNA]</scope>
    <source>
        <strain evidence="2 3">FDAARGOS_1001</strain>
    </source>
</reference>
<sequence length="117" mass="12900">MTPSHTTADDARPGRPGSRRRWLPSTRLFAMGLGFWLAAMLLIILGFFGGNWGSNQVILAIFLICLVVSSIAAAFASFFAVFGFFKYRRRRVLNLLLFVVSVLTNPVLVFMVAAANS</sequence>
<dbReference type="RefSeq" id="WP_198489730.1">
    <property type="nucleotide sequence ID" value="NZ_CP066078.1"/>
</dbReference>
<accession>A0A7T4MS62</accession>
<dbReference type="AlphaFoldDB" id="A0A7T4MS62"/>
<feature type="transmembrane region" description="Helical" evidence="1">
    <location>
        <begin position="28"/>
        <end position="52"/>
    </location>
</feature>
<dbReference type="EMBL" id="CP066078">
    <property type="protein sequence ID" value="QQC58675.1"/>
    <property type="molecule type" value="Genomic_DNA"/>
</dbReference>
<protein>
    <submittedName>
        <fullName evidence="2">Uncharacterized protein</fullName>
    </submittedName>
</protein>
<evidence type="ECO:0000313" key="3">
    <source>
        <dbReference type="Proteomes" id="UP000595221"/>
    </source>
</evidence>
<name>A0A7T4MS62_9MICC</name>
<evidence type="ECO:0000256" key="1">
    <source>
        <dbReference type="SAM" id="Phobius"/>
    </source>
</evidence>
<feature type="transmembrane region" description="Helical" evidence="1">
    <location>
        <begin position="92"/>
        <end position="115"/>
    </location>
</feature>
<feature type="transmembrane region" description="Helical" evidence="1">
    <location>
        <begin position="58"/>
        <end position="85"/>
    </location>
</feature>